<dbReference type="Pfam" id="PF02541">
    <property type="entry name" value="Ppx-GppA"/>
    <property type="match status" value="1"/>
</dbReference>
<comment type="caution">
    <text evidence="2">The sequence shown here is derived from an EMBL/GenBank/DDBJ whole genome shotgun (WGS) entry which is preliminary data.</text>
</comment>
<dbReference type="Gene3D" id="3.30.420.40">
    <property type="match status" value="1"/>
</dbReference>
<protein>
    <recommendedName>
        <fullName evidence="1">Ppx/GppA phosphatase N-terminal domain-containing protein</fullName>
    </recommendedName>
</protein>
<evidence type="ECO:0000313" key="2">
    <source>
        <dbReference type="EMBL" id="KYG76487.1"/>
    </source>
</evidence>
<sequence>MPYIRPSLQKGMKERIAVIDLGTNTFHLFIVEVSKREIKTLYREKIAVKIGKNGISKGRISADAKKRALHTLQVFKTIIDQFEVKTITGVATSAIRSAKNGQQLLDEIKEKTSIDIKIISGDREAELIFYGVKSTSQLTEVPQLVMDIGGGSVEFIIGNNQEIFWKQSFEIGAQRLLDKFHKEDPMPQESIEEMNTWLETELSSLVAAIEEFKPKGLIGCSGTFDTLSEIYMKKNGIERVADGLTFQFPIEANNRIYEELITKNKKERMHIPGMVTMRVDMIVVASCLIQFVLKHMTTENITACAYALKEGLLYTSFSHIKISEKNTSN</sequence>
<dbReference type="GO" id="GO:0016462">
    <property type="term" value="F:pyrophosphatase activity"/>
    <property type="evidence" value="ECO:0007669"/>
    <property type="project" value="TreeGrafter"/>
</dbReference>
<dbReference type="InterPro" id="IPR043129">
    <property type="entry name" value="ATPase_NBD"/>
</dbReference>
<dbReference type="STRING" id="296218.AWN68_05490"/>
<evidence type="ECO:0000313" key="3">
    <source>
        <dbReference type="Proteomes" id="UP000075615"/>
    </source>
</evidence>
<dbReference type="SUPFAM" id="SSF53067">
    <property type="entry name" value="Actin-like ATPase domain"/>
    <property type="match status" value="2"/>
</dbReference>
<keyword evidence="3" id="KW-1185">Reference proteome</keyword>
<reference evidence="2 3" key="1">
    <citation type="submission" date="2016-01" db="EMBL/GenBank/DDBJ databases">
        <title>Genome sequencing of Roseivirga echinicomitans KMM 6058.</title>
        <authorList>
            <person name="Selvaratnam C."/>
            <person name="Thevarajoo S."/>
            <person name="Goh K.M."/>
            <person name="Ee R."/>
            <person name="Chan K.-G."/>
            <person name="Chong C.S."/>
        </authorList>
    </citation>
    <scope>NUCLEOTIDE SEQUENCE [LARGE SCALE GENOMIC DNA]</scope>
    <source>
        <strain evidence="2 3">KMM 6058</strain>
    </source>
</reference>
<dbReference type="PANTHER" id="PTHR30005">
    <property type="entry name" value="EXOPOLYPHOSPHATASE"/>
    <property type="match status" value="1"/>
</dbReference>
<feature type="domain" description="Ppx/GppA phosphatase N-terminal" evidence="1">
    <location>
        <begin position="30"/>
        <end position="316"/>
    </location>
</feature>
<accession>A0A150XCN1</accession>
<dbReference type="Gene3D" id="3.30.420.150">
    <property type="entry name" value="Exopolyphosphatase. Domain 2"/>
    <property type="match status" value="1"/>
</dbReference>
<dbReference type="PANTHER" id="PTHR30005:SF0">
    <property type="entry name" value="RETROGRADE REGULATION PROTEIN 2"/>
    <property type="match status" value="1"/>
</dbReference>
<dbReference type="CDD" id="cd24055">
    <property type="entry name" value="ASKHA_NBD_ChPPX-like"/>
    <property type="match status" value="1"/>
</dbReference>
<gene>
    <name evidence="2" type="ORF">AWN68_05490</name>
</gene>
<dbReference type="Proteomes" id="UP000075615">
    <property type="component" value="Unassembled WGS sequence"/>
</dbReference>
<evidence type="ECO:0000259" key="1">
    <source>
        <dbReference type="Pfam" id="PF02541"/>
    </source>
</evidence>
<dbReference type="OrthoDB" id="9814545at2"/>
<dbReference type="EMBL" id="LRDB01000023">
    <property type="protein sequence ID" value="KYG76487.1"/>
    <property type="molecule type" value="Genomic_DNA"/>
</dbReference>
<dbReference type="AlphaFoldDB" id="A0A150XCN1"/>
<name>A0A150XCN1_9BACT</name>
<proteinExistence type="predicted"/>
<organism evidence="2 3">
    <name type="scientific">Roseivirga echinicomitans</name>
    <dbReference type="NCBI Taxonomy" id="296218"/>
    <lineage>
        <taxon>Bacteria</taxon>
        <taxon>Pseudomonadati</taxon>
        <taxon>Bacteroidota</taxon>
        <taxon>Cytophagia</taxon>
        <taxon>Cytophagales</taxon>
        <taxon>Roseivirgaceae</taxon>
        <taxon>Roseivirga</taxon>
    </lineage>
</organism>
<dbReference type="InterPro" id="IPR003695">
    <property type="entry name" value="Ppx_GppA_N"/>
</dbReference>
<dbReference type="InterPro" id="IPR050273">
    <property type="entry name" value="GppA/Ppx_hydrolase"/>
</dbReference>